<dbReference type="Gene3D" id="1.10.1660.10">
    <property type="match status" value="1"/>
</dbReference>
<keyword evidence="2" id="KW-0614">Plasmid</keyword>
<evidence type="ECO:0000259" key="1">
    <source>
        <dbReference type="Pfam" id="PF00376"/>
    </source>
</evidence>
<dbReference type="InterPro" id="IPR009061">
    <property type="entry name" value="DNA-bd_dom_put_sf"/>
</dbReference>
<gene>
    <name evidence="2" type="ORF">BJP34_35640</name>
</gene>
<dbReference type="GO" id="GO:0003677">
    <property type="term" value="F:DNA binding"/>
    <property type="evidence" value="ECO:0007669"/>
    <property type="project" value="InterPro"/>
</dbReference>
<dbReference type="SUPFAM" id="SSF46955">
    <property type="entry name" value="Putative DNA-binding domain"/>
    <property type="match status" value="1"/>
</dbReference>
<dbReference type="EMBL" id="CP017600">
    <property type="protein sequence ID" value="AOX04715.1"/>
    <property type="molecule type" value="Genomic_DNA"/>
</dbReference>
<dbReference type="Proteomes" id="UP000177870">
    <property type="component" value="Plasmid unnamed"/>
</dbReference>
<dbReference type="RefSeq" id="WP_070397061.1">
    <property type="nucleotide sequence ID" value="NZ_CP017600.1"/>
</dbReference>
<sequence>MRLVTPKEACRILEVPMTMLEKMEQTGLIKMRKTQNGVRRFDLDSLPGSLKKLVNPERLPENKRGSGLVKPKEAAIALGVTDRTLRNWEAAGKIQSTKTGNGRKLYDLDSVVYEY</sequence>
<name>A0A1D8U4C0_9CYAN</name>
<dbReference type="InterPro" id="IPR000551">
    <property type="entry name" value="MerR-type_HTH_dom"/>
</dbReference>
<geneLocation type="plasmid" evidence="2 3">
    <name>unnamed</name>
</geneLocation>
<evidence type="ECO:0000313" key="2">
    <source>
        <dbReference type="EMBL" id="AOX04715.1"/>
    </source>
</evidence>
<evidence type="ECO:0000313" key="3">
    <source>
        <dbReference type="Proteomes" id="UP000177870"/>
    </source>
</evidence>
<accession>A0A1D8U4C0</accession>
<dbReference type="GO" id="GO:0006355">
    <property type="term" value="P:regulation of DNA-templated transcription"/>
    <property type="evidence" value="ECO:0007669"/>
    <property type="project" value="InterPro"/>
</dbReference>
<protein>
    <recommendedName>
        <fullName evidence="1">HTH merR-type domain-containing protein</fullName>
    </recommendedName>
</protein>
<dbReference type="OrthoDB" id="572247at2"/>
<dbReference type="Pfam" id="PF00376">
    <property type="entry name" value="MerR"/>
    <property type="match status" value="1"/>
</dbReference>
<dbReference type="AlphaFoldDB" id="A0A1D8U4C0"/>
<proteinExistence type="predicted"/>
<dbReference type="KEGG" id="mpro:BJP34_35640"/>
<feature type="domain" description="HTH merR-type" evidence="1">
    <location>
        <begin position="71"/>
        <end position="106"/>
    </location>
</feature>
<organism evidence="2 3">
    <name type="scientific">Moorena producens PAL-8-15-08-1</name>
    <dbReference type="NCBI Taxonomy" id="1458985"/>
    <lineage>
        <taxon>Bacteria</taxon>
        <taxon>Bacillati</taxon>
        <taxon>Cyanobacteriota</taxon>
        <taxon>Cyanophyceae</taxon>
        <taxon>Coleofasciculales</taxon>
        <taxon>Coleofasciculaceae</taxon>
        <taxon>Moorena</taxon>
    </lineage>
</organism>
<reference evidence="3" key="1">
    <citation type="submission" date="2016-10" db="EMBL/GenBank/DDBJ databases">
        <title>Comparative genomics uncovers the prolific and rare metabolic potential of the cyanobacterial genus Moorea.</title>
        <authorList>
            <person name="Leao T."/>
            <person name="Castelao G."/>
            <person name="Korobeynikov A."/>
            <person name="Monroe E.A."/>
            <person name="Podell S."/>
            <person name="Glukhov E."/>
            <person name="Allen E."/>
            <person name="Gerwick W.H."/>
            <person name="Gerwick L."/>
        </authorList>
    </citation>
    <scope>NUCLEOTIDE SEQUENCE [LARGE SCALE GENOMIC DNA]</scope>
    <source>
        <strain evidence="3">PAL-8-15-08-1</strain>
        <plasmid evidence="3">unnamed</plasmid>
    </source>
</reference>